<dbReference type="EMBL" id="JAUSVF010000001">
    <property type="protein sequence ID" value="MDQ0319785.1"/>
    <property type="molecule type" value="Genomic_DNA"/>
</dbReference>
<keyword evidence="4" id="KW-1185">Reference proteome</keyword>
<evidence type="ECO:0000256" key="1">
    <source>
        <dbReference type="SAM" id="SignalP"/>
    </source>
</evidence>
<dbReference type="RefSeq" id="WP_307228959.1">
    <property type="nucleotide sequence ID" value="NZ_JAUSVF010000001.1"/>
</dbReference>
<accession>A0ABU0BNF2</accession>
<feature type="signal peptide" evidence="1">
    <location>
        <begin position="1"/>
        <end position="25"/>
    </location>
</feature>
<name>A0ABU0BNF2_9HYPH</name>
<comment type="caution">
    <text evidence="3">The sequence shown here is derived from an EMBL/GenBank/DDBJ whole genome shotgun (WGS) entry which is preliminary data.</text>
</comment>
<feature type="domain" description="Rap1a immunity protein" evidence="2">
    <location>
        <begin position="32"/>
        <end position="134"/>
    </location>
</feature>
<sequence>MPGRCRLPMIVLAALAAVAPTTARAQFVDGVTLHAFCQPPRNPALAGYVAGVLDRWSRDLHHAELADVVDAENNRPKSTISVTAKIRANICAPDTIILQEHIDVVCAFLEANPLELGRSADILVQTATALRWPCS</sequence>
<gene>
    <name evidence="3" type="ORF">QO002_001923</name>
</gene>
<evidence type="ECO:0000313" key="3">
    <source>
        <dbReference type="EMBL" id="MDQ0319785.1"/>
    </source>
</evidence>
<organism evidence="3 4">
    <name type="scientific">Pararhizobium capsulatum DSM 1112</name>
    <dbReference type="NCBI Taxonomy" id="1121113"/>
    <lineage>
        <taxon>Bacteria</taxon>
        <taxon>Pseudomonadati</taxon>
        <taxon>Pseudomonadota</taxon>
        <taxon>Alphaproteobacteria</taxon>
        <taxon>Hyphomicrobiales</taxon>
        <taxon>Rhizobiaceae</taxon>
        <taxon>Rhizobium/Agrobacterium group</taxon>
        <taxon>Pararhizobium</taxon>
    </lineage>
</organism>
<dbReference type="InterPro" id="IPR041238">
    <property type="entry name" value="Rap1a"/>
</dbReference>
<protein>
    <recommendedName>
        <fullName evidence="2">Rap1a immunity protein domain-containing protein</fullName>
    </recommendedName>
</protein>
<dbReference type="Pfam" id="PF18602">
    <property type="entry name" value="Rap1a"/>
    <property type="match status" value="1"/>
</dbReference>
<reference evidence="3 4" key="1">
    <citation type="submission" date="2023-07" db="EMBL/GenBank/DDBJ databases">
        <title>Genomic Encyclopedia of Type Strains, Phase IV (KMG-IV): sequencing the most valuable type-strain genomes for metagenomic binning, comparative biology and taxonomic classification.</title>
        <authorList>
            <person name="Goeker M."/>
        </authorList>
    </citation>
    <scope>NUCLEOTIDE SEQUENCE [LARGE SCALE GENOMIC DNA]</scope>
    <source>
        <strain evidence="3 4">DSM 1112</strain>
    </source>
</reference>
<feature type="chain" id="PRO_5045095080" description="Rap1a immunity protein domain-containing protein" evidence="1">
    <location>
        <begin position="26"/>
        <end position="135"/>
    </location>
</feature>
<keyword evidence="1" id="KW-0732">Signal</keyword>
<evidence type="ECO:0000259" key="2">
    <source>
        <dbReference type="Pfam" id="PF18602"/>
    </source>
</evidence>
<proteinExistence type="predicted"/>
<dbReference type="Proteomes" id="UP001230207">
    <property type="component" value="Unassembled WGS sequence"/>
</dbReference>
<evidence type="ECO:0000313" key="4">
    <source>
        <dbReference type="Proteomes" id="UP001230207"/>
    </source>
</evidence>